<name>A0ABP8E6Z3_9FLAO</name>
<gene>
    <name evidence="1" type="ORF">GCM10022257_01140</name>
</gene>
<dbReference type="PANTHER" id="PTHR12526:SF630">
    <property type="entry name" value="GLYCOSYLTRANSFERASE"/>
    <property type="match status" value="1"/>
</dbReference>
<dbReference type="SUPFAM" id="SSF53756">
    <property type="entry name" value="UDP-Glycosyltransferase/glycogen phosphorylase"/>
    <property type="match status" value="1"/>
</dbReference>
<organism evidence="1 2">
    <name type="scientific">Hyunsoonleella aestuarii</name>
    <dbReference type="NCBI Taxonomy" id="912802"/>
    <lineage>
        <taxon>Bacteria</taxon>
        <taxon>Pseudomonadati</taxon>
        <taxon>Bacteroidota</taxon>
        <taxon>Flavobacteriia</taxon>
        <taxon>Flavobacteriales</taxon>
        <taxon>Flavobacteriaceae</taxon>
    </lineage>
</organism>
<dbReference type="EMBL" id="BAABAV010000001">
    <property type="protein sequence ID" value="GAA4268013.1"/>
    <property type="molecule type" value="Genomic_DNA"/>
</dbReference>
<dbReference type="Gene3D" id="3.40.50.2000">
    <property type="entry name" value="Glycogen Phosphorylase B"/>
    <property type="match status" value="1"/>
</dbReference>
<evidence type="ECO:0000313" key="2">
    <source>
        <dbReference type="Proteomes" id="UP001500027"/>
    </source>
</evidence>
<proteinExistence type="predicted"/>
<dbReference type="Pfam" id="PF13692">
    <property type="entry name" value="Glyco_trans_1_4"/>
    <property type="match status" value="1"/>
</dbReference>
<keyword evidence="2" id="KW-1185">Reference proteome</keyword>
<comment type="caution">
    <text evidence="1">The sequence shown here is derived from an EMBL/GenBank/DDBJ whole genome shotgun (WGS) entry which is preliminary data.</text>
</comment>
<protein>
    <recommendedName>
        <fullName evidence="3">Glycosyltransferase</fullName>
    </recommendedName>
</protein>
<evidence type="ECO:0008006" key="3">
    <source>
        <dbReference type="Google" id="ProtNLM"/>
    </source>
</evidence>
<accession>A0ABP8E6Z3</accession>
<dbReference type="RefSeq" id="WP_139001994.1">
    <property type="nucleotide sequence ID" value="NZ_BAABAV010000001.1"/>
</dbReference>
<reference evidence="2" key="1">
    <citation type="journal article" date="2019" name="Int. J. Syst. Evol. Microbiol.">
        <title>The Global Catalogue of Microorganisms (GCM) 10K type strain sequencing project: providing services to taxonomists for standard genome sequencing and annotation.</title>
        <authorList>
            <consortium name="The Broad Institute Genomics Platform"/>
            <consortium name="The Broad Institute Genome Sequencing Center for Infectious Disease"/>
            <person name="Wu L."/>
            <person name="Ma J."/>
        </authorList>
    </citation>
    <scope>NUCLEOTIDE SEQUENCE [LARGE SCALE GENOMIC DNA]</scope>
    <source>
        <strain evidence="2">JCM 17452</strain>
    </source>
</reference>
<dbReference type="Proteomes" id="UP001500027">
    <property type="component" value="Unassembled WGS sequence"/>
</dbReference>
<dbReference type="PANTHER" id="PTHR12526">
    <property type="entry name" value="GLYCOSYLTRANSFERASE"/>
    <property type="match status" value="1"/>
</dbReference>
<evidence type="ECO:0000313" key="1">
    <source>
        <dbReference type="EMBL" id="GAA4268013.1"/>
    </source>
</evidence>
<sequence length="380" mass="43354">MPNFLFITLNDHVSWGGSEELWSKTALSFVNDYEVTVLKKQWPTEHDCIKQILASGGNVVYKPIKKPKHNGGLTNKVLTKLKTVTPTSKNDFESIKDITRYNLAIISVGNHVDSKIVSYTSYLKHHNVPYIIVVQLATSLKNLNDMDIKRLQTAYNDAIGIGCLSIENREVLKTQLGLTLKNVFKINNPFNYRQTYLKPKPNEVFQVACVAAYAMFHKGQDLLLKLLSQEKWQQRKICFNLYGSGINENHLKKLIDLYNIKHLVRLRGHVESKESIWSINQACIMPSRMEGQSLAMLEAMSFGRPIISTEVGAAPELIDDNVTGFLAKTFSVSFLDEALERAWLKRNEWIEMGKLSRSKLFEVIKEDPIVTFSNKIKEFL</sequence>